<reference evidence="3" key="1">
    <citation type="submission" date="2021-03" db="EMBL/GenBank/DDBJ databases">
        <title>Whole genome shotgun sequence of Actinoplanes auranticolor NBRC 12245.</title>
        <authorList>
            <person name="Komaki H."/>
            <person name="Tamura T."/>
        </authorList>
    </citation>
    <scope>NUCLEOTIDE SEQUENCE</scope>
    <source>
        <strain evidence="3">NBRC 12245</strain>
    </source>
</reference>
<evidence type="ECO:0000313" key="4">
    <source>
        <dbReference type="Proteomes" id="UP000681340"/>
    </source>
</evidence>
<comment type="subcellular location">
    <subcellularLocation>
        <location evidence="1">Secreted</location>
    </subcellularLocation>
</comment>
<evidence type="ECO:0000256" key="2">
    <source>
        <dbReference type="ARBA" id="ARBA00022525"/>
    </source>
</evidence>
<protein>
    <recommendedName>
        <fullName evidence="5">Sugar lactone lactonase YvrE</fullName>
    </recommendedName>
</protein>
<dbReference type="Pfam" id="PF03022">
    <property type="entry name" value="MRJP"/>
    <property type="match status" value="1"/>
</dbReference>
<organism evidence="3 4">
    <name type="scientific">Actinoplanes auranticolor</name>
    <dbReference type="NCBI Taxonomy" id="47988"/>
    <lineage>
        <taxon>Bacteria</taxon>
        <taxon>Bacillati</taxon>
        <taxon>Actinomycetota</taxon>
        <taxon>Actinomycetes</taxon>
        <taxon>Micromonosporales</taxon>
        <taxon>Micromonosporaceae</taxon>
        <taxon>Actinoplanes</taxon>
    </lineage>
</organism>
<evidence type="ECO:0008006" key="5">
    <source>
        <dbReference type="Google" id="ProtNLM"/>
    </source>
</evidence>
<sequence>MQGKTPKPRPVGQPLLRLSGGYPAWMTDQPSDQTIGELETVHTFDSGPMPTGVSVSAGGRIFVNYPKWGDEVPFTVAELRDGTAVPYPDQAWNSPFGDDDAKAFVSVQSIVVDPADRLWVLDTGSPLFQPTKPGGPKMVCVDLSTDTVVQTIVFEPDVALPTTYLNDVRFDLGRNVAYITDSSDQGANGIIVVDLASGAAWRKLHDHPSTKAEQPPAFLPVVEGSPFLERPADGPAKPVLMGADGIAIGADGSRLYYCPLASRHWYSVSTDALVDRSAGADEVAATVVDEGDKGGVSDGLETDDQGRLYLTHGEHNAILRRLPDGTLETVVHDPRLLWPDTMSVAADRHLYVTANQLHRQAKYQGGTDRRQYPYSLFRVPIDAGPVRLV</sequence>
<dbReference type="GO" id="GO:0005576">
    <property type="term" value="C:extracellular region"/>
    <property type="evidence" value="ECO:0007669"/>
    <property type="project" value="UniProtKB-SubCell"/>
</dbReference>
<keyword evidence="2" id="KW-0964">Secreted</keyword>
<dbReference type="Gene3D" id="2.120.10.30">
    <property type="entry name" value="TolB, C-terminal domain"/>
    <property type="match status" value="1"/>
</dbReference>
<name>A0A919VXG6_9ACTN</name>
<comment type="caution">
    <text evidence="3">The sequence shown here is derived from an EMBL/GenBank/DDBJ whole genome shotgun (WGS) entry which is preliminary data.</text>
</comment>
<accession>A0A919VXG6</accession>
<evidence type="ECO:0000313" key="3">
    <source>
        <dbReference type="EMBL" id="GIM78520.1"/>
    </source>
</evidence>
<gene>
    <name evidence="3" type="ORF">Aau02nite_81260</name>
</gene>
<dbReference type="PANTHER" id="PTHR10009:SF18">
    <property type="entry name" value="PROTEIN YELLOW-LIKE PROTEIN"/>
    <property type="match status" value="1"/>
</dbReference>
<dbReference type="AlphaFoldDB" id="A0A919VXG6"/>
<dbReference type="InterPro" id="IPR011042">
    <property type="entry name" value="6-blade_b-propeller_TolB-like"/>
</dbReference>
<dbReference type="EMBL" id="BOQL01000074">
    <property type="protein sequence ID" value="GIM78520.1"/>
    <property type="molecule type" value="Genomic_DNA"/>
</dbReference>
<dbReference type="SUPFAM" id="SSF63829">
    <property type="entry name" value="Calcium-dependent phosphotriesterase"/>
    <property type="match status" value="1"/>
</dbReference>
<evidence type="ECO:0000256" key="1">
    <source>
        <dbReference type="ARBA" id="ARBA00004613"/>
    </source>
</evidence>
<keyword evidence="4" id="KW-1185">Reference proteome</keyword>
<dbReference type="Proteomes" id="UP000681340">
    <property type="component" value="Unassembled WGS sequence"/>
</dbReference>
<dbReference type="InterPro" id="IPR017996">
    <property type="entry name" value="MRJP/yellow-related"/>
</dbReference>
<proteinExistence type="predicted"/>
<dbReference type="PANTHER" id="PTHR10009">
    <property type="entry name" value="PROTEIN YELLOW-RELATED"/>
    <property type="match status" value="1"/>
</dbReference>